<organism evidence="8 9">
    <name type="scientific">Svornostia abyssi</name>
    <dbReference type="NCBI Taxonomy" id="2898438"/>
    <lineage>
        <taxon>Bacteria</taxon>
        <taxon>Bacillati</taxon>
        <taxon>Actinomycetota</taxon>
        <taxon>Thermoleophilia</taxon>
        <taxon>Solirubrobacterales</taxon>
        <taxon>Baekduiaceae</taxon>
        <taxon>Svornostia</taxon>
    </lineage>
</organism>
<evidence type="ECO:0000256" key="5">
    <source>
        <dbReference type="RuleBase" id="RU004404"/>
    </source>
</evidence>
<dbReference type="PANTHER" id="PTHR32060:SF30">
    <property type="entry name" value="CARBOXY-TERMINAL PROCESSING PROTEASE CTPA"/>
    <property type="match status" value="1"/>
</dbReference>
<evidence type="ECO:0000256" key="6">
    <source>
        <dbReference type="SAM" id="MobiDB-lite"/>
    </source>
</evidence>
<gene>
    <name evidence="8" type="ORF">LRS13_12340</name>
</gene>
<accession>A0ABY5PNP0</accession>
<dbReference type="PANTHER" id="PTHR32060">
    <property type="entry name" value="TAIL-SPECIFIC PROTEASE"/>
    <property type="match status" value="1"/>
</dbReference>
<evidence type="ECO:0000313" key="8">
    <source>
        <dbReference type="EMBL" id="UUY06257.1"/>
    </source>
</evidence>
<dbReference type="InterPro" id="IPR041489">
    <property type="entry name" value="PDZ_6"/>
</dbReference>
<dbReference type="Pfam" id="PF17820">
    <property type="entry name" value="PDZ_6"/>
    <property type="match status" value="1"/>
</dbReference>
<dbReference type="InterPro" id="IPR004447">
    <property type="entry name" value="Peptidase_S41A"/>
</dbReference>
<dbReference type="SMART" id="SM00245">
    <property type="entry name" value="TSPc"/>
    <property type="match status" value="1"/>
</dbReference>
<dbReference type="NCBIfam" id="TIGR00225">
    <property type="entry name" value="prc"/>
    <property type="match status" value="1"/>
</dbReference>
<dbReference type="Gene3D" id="3.90.226.10">
    <property type="entry name" value="2-enoyl-CoA Hydratase, Chain A, domain 1"/>
    <property type="match status" value="1"/>
</dbReference>
<comment type="similarity">
    <text evidence="1 5">Belongs to the peptidase S41A family.</text>
</comment>
<dbReference type="CDD" id="cd06782">
    <property type="entry name" value="cpPDZ_CPP-like"/>
    <property type="match status" value="1"/>
</dbReference>
<reference evidence="9" key="1">
    <citation type="submission" date="2021-11" db="EMBL/GenBank/DDBJ databases">
        <title>Cultivation dependent microbiological survey of springs from the worlds oldest radium mine currently devoted to the extraction of radon-saturated water.</title>
        <authorList>
            <person name="Kapinusova G."/>
            <person name="Smrhova T."/>
            <person name="Strejcek M."/>
            <person name="Suman J."/>
            <person name="Jani K."/>
            <person name="Pajer P."/>
            <person name="Uhlik O."/>
        </authorList>
    </citation>
    <scope>NUCLEOTIDE SEQUENCE [LARGE SCALE GENOMIC DNA]</scope>
    <source>
        <strain evidence="9">J379</strain>
    </source>
</reference>
<protein>
    <submittedName>
        <fullName evidence="8">S41 family peptidase</fullName>
    </submittedName>
</protein>
<evidence type="ECO:0000256" key="3">
    <source>
        <dbReference type="ARBA" id="ARBA00022801"/>
    </source>
</evidence>
<dbReference type="Gene3D" id="2.30.42.10">
    <property type="match status" value="1"/>
</dbReference>
<dbReference type="Proteomes" id="UP001058860">
    <property type="component" value="Chromosome"/>
</dbReference>
<keyword evidence="2 5" id="KW-0645">Protease</keyword>
<dbReference type="Pfam" id="PF22694">
    <property type="entry name" value="CtpB_N-like"/>
    <property type="match status" value="1"/>
</dbReference>
<dbReference type="Pfam" id="PF03572">
    <property type="entry name" value="Peptidase_S41"/>
    <property type="match status" value="1"/>
</dbReference>
<dbReference type="CDD" id="cd07560">
    <property type="entry name" value="Peptidase_S41_CPP"/>
    <property type="match status" value="1"/>
</dbReference>
<evidence type="ECO:0000256" key="2">
    <source>
        <dbReference type="ARBA" id="ARBA00022670"/>
    </source>
</evidence>
<dbReference type="InterPro" id="IPR001478">
    <property type="entry name" value="PDZ"/>
</dbReference>
<feature type="region of interest" description="Disordered" evidence="6">
    <location>
        <begin position="353"/>
        <end position="378"/>
    </location>
</feature>
<evidence type="ECO:0000259" key="7">
    <source>
        <dbReference type="PROSITE" id="PS50106"/>
    </source>
</evidence>
<dbReference type="RefSeq" id="WP_353866683.1">
    <property type="nucleotide sequence ID" value="NZ_CP088295.1"/>
</dbReference>
<evidence type="ECO:0000256" key="1">
    <source>
        <dbReference type="ARBA" id="ARBA00009179"/>
    </source>
</evidence>
<dbReference type="Gene3D" id="3.30.750.44">
    <property type="match status" value="1"/>
</dbReference>
<dbReference type="SUPFAM" id="SSF50156">
    <property type="entry name" value="PDZ domain-like"/>
    <property type="match status" value="1"/>
</dbReference>
<evidence type="ECO:0000256" key="4">
    <source>
        <dbReference type="ARBA" id="ARBA00022825"/>
    </source>
</evidence>
<dbReference type="EMBL" id="CP088295">
    <property type="protein sequence ID" value="UUY06257.1"/>
    <property type="molecule type" value="Genomic_DNA"/>
</dbReference>
<proteinExistence type="inferred from homology"/>
<keyword evidence="3 5" id="KW-0378">Hydrolase</keyword>
<dbReference type="InterPro" id="IPR055210">
    <property type="entry name" value="CtpA/B_N"/>
</dbReference>
<sequence length="397" mass="41700">MSRPRWSTLLFVLLLPVVLVAGIWLGGHPTALPGPVRDLLVDDQVAVVAEAMDRVGDDYYRKVSDDDLADAAVGGMVSSLKDRFSAYFDPKEYASYQDATNSQFSGVGLGVQGDDAGLRIATVYDDSPAKKAGLKEGDVIVAANGRSLKGRPEEASTALIKGPAGTEVTLTVKRGDREFEKKMKRARIVVPAVDSRTVKTPDGEVAVISLASFSSGAHGELYAAIQQAEKDGAKGIVFDLRGNPGGLVSEARLVASAFLEDGPIVTTRGRNVPTRTLDATGDPVAPKIPVVVLVDKGSASAAEIVAGALQDRDRATLVGEATYGKGVFQEVTPLRNGGALDITVGRYFTPKGRNLGGGGVARGEGLQPDVKAKDDAKTEADEALNRAVRELRSDLSS</sequence>
<feature type="domain" description="PDZ" evidence="7">
    <location>
        <begin position="93"/>
        <end position="161"/>
    </location>
</feature>
<keyword evidence="4 5" id="KW-0720">Serine protease</keyword>
<dbReference type="InterPro" id="IPR005151">
    <property type="entry name" value="Tail-specific_protease"/>
</dbReference>
<dbReference type="SUPFAM" id="SSF52096">
    <property type="entry name" value="ClpP/crotonase"/>
    <property type="match status" value="1"/>
</dbReference>
<evidence type="ECO:0000313" key="9">
    <source>
        <dbReference type="Proteomes" id="UP001058860"/>
    </source>
</evidence>
<dbReference type="SMART" id="SM00228">
    <property type="entry name" value="PDZ"/>
    <property type="match status" value="1"/>
</dbReference>
<dbReference type="InterPro" id="IPR029045">
    <property type="entry name" value="ClpP/crotonase-like_dom_sf"/>
</dbReference>
<name>A0ABY5PNP0_9ACTN</name>
<dbReference type="InterPro" id="IPR036034">
    <property type="entry name" value="PDZ_sf"/>
</dbReference>
<keyword evidence="9" id="KW-1185">Reference proteome</keyword>
<dbReference type="PROSITE" id="PS50106">
    <property type="entry name" value="PDZ"/>
    <property type="match status" value="1"/>
</dbReference>